<feature type="region of interest" description="Disordered" evidence="1">
    <location>
        <begin position="28"/>
        <end position="67"/>
    </location>
</feature>
<organism evidence="2 3">
    <name type="scientific">Pseudomonas putida</name>
    <name type="common">Arthrobacter siderocapsulatus</name>
    <dbReference type="NCBI Taxonomy" id="303"/>
    <lineage>
        <taxon>Bacteria</taxon>
        <taxon>Pseudomonadati</taxon>
        <taxon>Pseudomonadota</taxon>
        <taxon>Gammaproteobacteria</taxon>
        <taxon>Pseudomonadales</taxon>
        <taxon>Pseudomonadaceae</taxon>
        <taxon>Pseudomonas</taxon>
    </lineage>
</organism>
<evidence type="ECO:0000256" key="1">
    <source>
        <dbReference type="SAM" id="MobiDB-lite"/>
    </source>
</evidence>
<dbReference type="AlphaFoldDB" id="A0A4D6X8X8"/>
<dbReference type="EMBL" id="CP039371">
    <property type="protein sequence ID" value="QCI13136.1"/>
    <property type="molecule type" value="Genomic_DNA"/>
</dbReference>
<reference evidence="3" key="1">
    <citation type="submission" date="2019-04" db="EMBL/GenBank/DDBJ databases">
        <title>Genome sequence of Pseudomonas putida 1290, an auxin catabolizing strain.</title>
        <authorList>
            <person name="Laird T.S."/>
            <person name="Leveau J.H.J."/>
        </authorList>
    </citation>
    <scope>NUCLEOTIDE SEQUENCE [LARGE SCALE GENOMIC DNA]</scope>
    <source>
        <strain evidence="3">1290</strain>
    </source>
</reference>
<name>A0A4D6X8X8_PSEPU</name>
<evidence type="ECO:0000313" key="3">
    <source>
        <dbReference type="Proteomes" id="UP000298551"/>
    </source>
</evidence>
<evidence type="ECO:0000313" key="2">
    <source>
        <dbReference type="EMBL" id="QCI13136.1"/>
    </source>
</evidence>
<sequence length="67" mass="7112">MGASGAPLQPFRDARPLLQEITVPCGSGLASRKGRKAAPCRQISTGPGPAPRRCRPAVPAPWRPLRQ</sequence>
<dbReference type="Proteomes" id="UP000298551">
    <property type="component" value="Chromosome"/>
</dbReference>
<feature type="compositionally biased region" description="Pro residues" evidence="1">
    <location>
        <begin position="58"/>
        <end position="67"/>
    </location>
</feature>
<accession>A0A4D6X8X8</accession>
<proteinExistence type="predicted"/>
<dbReference type="OrthoDB" id="7031409at2"/>
<protein>
    <submittedName>
        <fullName evidence="2">Uncharacterized protein</fullName>
    </submittedName>
</protein>
<gene>
    <name evidence="2" type="ORF">E6B08_17935</name>
</gene>